<proteinExistence type="predicted"/>
<evidence type="ECO:0000313" key="3">
    <source>
        <dbReference type="EMBL" id="MDR7306221.1"/>
    </source>
</evidence>
<reference evidence="3 4" key="1">
    <citation type="submission" date="2023-07" db="EMBL/GenBank/DDBJ databases">
        <title>Sorghum-associated microbial communities from plants grown in Nebraska, USA.</title>
        <authorList>
            <person name="Schachtman D."/>
        </authorList>
    </citation>
    <scope>NUCLEOTIDE SEQUENCE [LARGE SCALE GENOMIC DNA]</scope>
    <source>
        <strain evidence="3 4">BE308</strain>
    </source>
</reference>
<feature type="region of interest" description="Disordered" evidence="1">
    <location>
        <begin position="1"/>
        <end position="48"/>
    </location>
</feature>
<dbReference type="InterPro" id="IPR000281">
    <property type="entry name" value="HTH_RpiR"/>
</dbReference>
<protein>
    <recommendedName>
        <fullName evidence="2">HTH rpiR-type domain-containing protein</fullName>
    </recommendedName>
</protein>
<feature type="domain" description="HTH rpiR-type" evidence="2">
    <location>
        <begin position="51"/>
        <end position="127"/>
    </location>
</feature>
<comment type="caution">
    <text evidence="3">The sequence shown here is derived from an EMBL/GenBank/DDBJ whole genome shotgun (WGS) entry which is preliminary data.</text>
</comment>
<dbReference type="InterPro" id="IPR036388">
    <property type="entry name" value="WH-like_DNA-bd_sf"/>
</dbReference>
<evidence type="ECO:0000259" key="2">
    <source>
        <dbReference type="PROSITE" id="PS51071"/>
    </source>
</evidence>
<dbReference type="SUPFAM" id="SSF46689">
    <property type="entry name" value="Homeodomain-like"/>
    <property type="match status" value="1"/>
</dbReference>
<evidence type="ECO:0000313" key="4">
    <source>
        <dbReference type="Proteomes" id="UP001268089"/>
    </source>
</evidence>
<dbReference type="Proteomes" id="UP001268089">
    <property type="component" value="Unassembled WGS sequence"/>
</dbReference>
<organism evidence="3 4">
    <name type="scientific">Rhodoferax saidenbachensis</name>
    <dbReference type="NCBI Taxonomy" id="1484693"/>
    <lineage>
        <taxon>Bacteria</taxon>
        <taxon>Pseudomonadati</taxon>
        <taxon>Pseudomonadota</taxon>
        <taxon>Betaproteobacteria</taxon>
        <taxon>Burkholderiales</taxon>
        <taxon>Comamonadaceae</taxon>
        <taxon>Rhodoferax</taxon>
    </lineage>
</organism>
<dbReference type="Pfam" id="PF01418">
    <property type="entry name" value="HTH_6"/>
    <property type="match status" value="1"/>
</dbReference>
<name>A0ABU1ZMN9_9BURK</name>
<dbReference type="InterPro" id="IPR009057">
    <property type="entry name" value="Homeodomain-like_sf"/>
</dbReference>
<dbReference type="EMBL" id="JAVDXO010000002">
    <property type="protein sequence ID" value="MDR7306221.1"/>
    <property type="molecule type" value="Genomic_DNA"/>
</dbReference>
<dbReference type="PROSITE" id="PS51071">
    <property type="entry name" value="HTH_RPIR"/>
    <property type="match status" value="1"/>
</dbReference>
<keyword evidence="4" id="KW-1185">Reference proteome</keyword>
<dbReference type="Gene3D" id="1.10.10.10">
    <property type="entry name" value="Winged helix-like DNA-binding domain superfamily/Winged helix DNA-binding domain"/>
    <property type="match status" value="1"/>
</dbReference>
<gene>
    <name evidence="3" type="ORF">J2X15_001499</name>
</gene>
<accession>A0ABU1ZMN9</accession>
<dbReference type="InterPro" id="IPR047640">
    <property type="entry name" value="RpiR-like"/>
</dbReference>
<dbReference type="PANTHER" id="PTHR30514">
    <property type="entry name" value="GLUCOKINASE"/>
    <property type="match status" value="1"/>
</dbReference>
<dbReference type="RefSeq" id="WP_310340984.1">
    <property type="nucleotide sequence ID" value="NZ_JAVDXO010000002.1"/>
</dbReference>
<evidence type="ECO:0000256" key="1">
    <source>
        <dbReference type="SAM" id="MobiDB-lite"/>
    </source>
</evidence>
<sequence length="302" mass="33276">MHALTNKQGYLGMQPGASHEGYSTDGSYPSKLRRGSQGLSEGAAKERKQGQALLNAIHEDQRRLSPKMRNLADFCVRNVHALHHMRILELADQTGNIPSTVVRFAKRYGYVGFHDFKLAFLPAAVPGEAPKRELPVHDRTLHMHAALWELELASTGALALKDVVTTTSFQQAVRWGRSASLIGLLARSHDDKPIAMHLETLLRRLCRPTIVLSEKKYLKSDFPAPIDVLFDIDIGLDGRSADYGKVLPTAMTKFVRITVSPSPAFSTNAMSHLGLFSYADFPEHLALAGIALVNALCACLRE</sequence>